<dbReference type="EMBL" id="VAHF01000001">
    <property type="protein sequence ID" value="TXG72862.1"/>
    <property type="molecule type" value="Genomic_DNA"/>
</dbReference>
<organism evidence="1 2">
    <name type="scientific">Acer yangbiense</name>
    <dbReference type="NCBI Taxonomy" id="1000413"/>
    <lineage>
        <taxon>Eukaryota</taxon>
        <taxon>Viridiplantae</taxon>
        <taxon>Streptophyta</taxon>
        <taxon>Embryophyta</taxon>
        <taxon>Tracheophyta</taxon>
        <taxon>Spermatophyta</taxon>
        <taxon>Magnoliopsida</taxon>
        <taxon>eudicotyledons</taxon>
        <taxon>Gunneridae</taxon>
        <taxon>Pentapetalae</taxon>
        <taxon>rosids</taxon>
        <taxon>malvids</taxon>
        <taxon>Sapindales</taxon>
        <taxon>Sapindaceae</taxon>
        <taxon>Hippocastanoideae</taxon>
        <taxon>Acereae</taxon>
        <taxon>Acer</taxon>
    </lineage>
</organism>
<name>A0A5C7IWI1_9ROSI</name>
<evidence type="ECO:0008006" key="3">
    <source>
        <dbReference type="Google" id="ProtNLM"/>
    </source>
</evidence>
<dbReference type="Proteomes" id="UP000323000">
    <property type="component" value="Chromosome 1"/>
</dbReference>
<comment type="caution">
    <text evidence="1">The sequence shown here is derived from an EMBL/GenBank/DDBJ whole genome shotgun (WGS) entry which is preliminary data.</text>
</comment>
<accession>A0A5C7IWI1</accession>
<dbReference type="Pfam" id="PF14223">
    <property type="entry name" value="Retrotran_gag_2"/>
    <property type="match status" value="1"/>
</dbReference>
<proteinExistence type="predicted"/>
<keyword evidence="2" id="KW-1185">Reference proteome</keyword>
<dbReference type="OrthoDB" id="2003457at2759"/>
<evidence type="ECO:0000313" key="1">
    <source>
        <dbReference type="EMBL" id="TXG72862.1"/>
    </source>
</evidence>
<reference evidence="2" key="1">
    <citation type="journal article" date="2019" name="Gigascience">
        <title>De novo genome assembly of the endangered Acer yangbiense, a plant species with extremely small populations endemic to Yunnan Province, China.</title>
        <authorList>
            <person name="Yang J."/>
            <person name="Wariss H.M."/>
            <person name="Tao L."/>
            <person name="Zhang R."/>
            <person name="Yun Q."/>
            <person name="Hollingsworth P."/>
            <person name="Dao Z."/>
            <person name="Luo G."/>
            <person name="Guo H."/>
            <person name="Ma Y."/>
            <person name="Sun W."/>
        </authorList>
    </citation>
    <scope>NUCLEOTIDE SEQUENCE [LARGE SCALE GENOMIC DNA]</scope>
    <source>
        <strain evidence="2">cv. Malutang</strain>
    </source>
</reference>
<dbReference type="AlphaFoldDB" id="A0A5C7IWI1"/>
<evidence type="ECO:0000313" key="2">
    <source>
        <dbReference type="Proteomes" id="UP000323000"/>
    </source>
</evidence>
<sequence>MALGTIILNLFDNVLREVNEETTAYGVWNKLESLYMTKSLTNKIYLKERLFGFKMDPSKSLGQNLDEFKKMTIELANTGEKEKLNDENEAIILLNSLPESFNDANAAIKYGRSSLSLEECVSALKSKELELKIERKDNGENLFVSGVEPVLEGFNCDGGAWESKSDSAMDPLQNMELIKDKLTNVYPWPKALGSGNAYLWLDSMACTIWWMEVVWWELK</sequence>
<protein>
    <recommendedName>
        <fullName evidence="3">Retrotransposon Copia-like N-terminal domain-containing protein</fullName>
    </recommendedName>
</protein>
<gene>
    <name evidence="1" type="ORF">EZV62_001441</name>
</gene>